<dbReference type="NCBIfam" id="TIGR02660">
    <property type="entry name" value="nifV_homocitr"/>
    <property type="match status" value="1"/>
</dbReference>
<dbReference type="InterPro" id="IPR013785">
    <property type="entry name" value="Aldolase_TIM"/>
</dbReference>
<dbReference type="PANTHER" id="PTHR42880">
    <property type="entry name" value="HOMOCITRATE SYNTHASE"/>
    <property type="match status" value="1"/>
</dbReference>
<dbReference type="PANTHER" id="PTHR42880:SF1">
    <property type="entry name" value="ISOPROPYLMALATE_HOMOCITRATE_CITRAMALATE SYNTHASE FAMILY PROTEIN"/>
    <property type="match status" value="1"/>
</dbReference>
<sequence length="374" mass="40044">MKSNSRTIIIDDTTLRDGEQSAGVVFSLAEMLAIAGQLSALGVPELEIGIPAMGAQERDEIKAIAALKLPSNLLVWSRMREEDLQACLGLGVGTVDLSISASDQHIQHKLKQSRAWVLATIERCVKTAVDAGMQVCVGAEDASRADSDFLALMAEAAQAAGACRIRFADTVGIMEPFGVFEAIRKLRAVTDMDIEMHAHDDLGLATANTLAAAFAGATHVNTTVNGLGERAGNAALEEVVVGLKQLYGFETGVDLRNFPVLSRQVATASGDTIGSRKSLIGRDVFSHEAGIHVDGLLKDPNNYQGVDPALVGRSHQLVLGKHSGSQGVMHAYKQLGIQINRWQAGRLLPLIREFVSLHKRAPQSTDLNQFLHSL</sequence>
<dbReference type="OrthoDB" id="9803573at2"/>
<evidence type="ECO:0000256" key="1">
    <source>
        <dbReference type="ARBA" id="ARBA00003050"/>
    </source>
</evidence>
<dbReference type="GO" id="GO:0004410">
    <property type="term" value="F:homocitrate synthase activity"/>
    <property type="evidence" value="ECO:0007669"/>
    <property type="project" value="UniProtKB-UniRule"/>
</dbReference>
<dbReference type="CDD" id="cd07939">
    <property type="entry name" value="DRE_TIM_NifV"/>
    <property type="match status" value="1"/>
</dbReference>
<dbReference type="Gene3D" id="3.20.20.70">
    <property type="entry name" value="Aldolase class I"/>
    <property type="match status" value="1"/>
</dbReference>
<reference evidence="9 10" key="1">
    <citation type="submission" date="2016-03" db="EMBL/GenBank/DDBJ databases">
        <authorList>
            <person name="Ploux O."/>
        </authorList>
    </citation>
    <scope>NUCLEOTIDE SEQUENCE [LARGE SCALE GENOMIC DNA]</scope>
    <source>
        <strain evidence="9 10">R-45363</strain>
    </source>
</reference>
<feature type="domain" description="Pyruvate carboxyltransferase" evidence="8">
    <location>
        <begin position="8"/>
        <end position="259"/>
    </location>
</feature>
<evidence type="ECO:0000256" key="4">
    <source>
        <dbReference type="ARBA" id="ARBA00020735"/>
    </source>
</evidence>
<dbReference type="EC" id="2.3.3.14" evidence="3 7"/>
<dbReference type="InterPro" id="IPR054691">
    <property type="entry name" value="LeuA/HCS_post-cat"/>
</dbReference>
<proteinExistence type="inferred from homology"/>
<organism evidence="9 10">
    <name type="scientific">Methylomonas methanica</name>
    <dbReference type="NCBI Taxonomy" id="421"/>
    <lineage>
        <taxon>Bacteria</taxon>
        <taxon>Pseudomonadati</taxon>
        <taxon>Pseudomonadota</taxon>
        <taxon>Gammaproteobacteria</taxon>
        <taxon>Methylococcales</taxon>
        <taxon>Methylococcaceae</taxon>
        <taxon>Methylomonas</taxon>
    </lineage>
</organism>
<dbReference type="Pfam" id="PF00682">
    <property type="entry name" value="HMGL-like"/>
    <property type="match status" value="1"/>
</dbReference>
<dbReference type="Pfam" id="PF22617">
    <property type="entry name" value="HCS_D2"/>
    <property type="match status" value="1"/>
</dbReference>
<protein>
    <recommendedName>
        <fullName evidence="4 7">Homocitrate synthase</fullName>
        <ecNumber evidence="3 7">2.3.3.14</ecNumber>
    </recommendedName>
</protein>
<evidence type="ECO:0000259" key="8">
    <source>
        <dbReference type="PROSITE" id="PS50991"/>
    </source>
</evidence>
<dbReference type="InterPro" id="IPR002034">
    <property type="entry name" value="AIPM/Hcit_synth_CS"/>
</dbReference>
<evidence type="ECO:0000313" key="9">
    <source>
        <dbReference type="EMBL" id="OAI08489.1"/>
    </source>
</evidence>
<comment type="caution">
    <text evidence="9">The sequence shown here is derived from an EMBL/GenBank/DDBJ whole genome shotgun (WGS) entry which is preliminary data.</text>
</comment>
<keyword evidence="7" id="KW-0535">Nitrogen fixation</keyword>
<dbReference type="Gene3D" id="1.10.238.260">
    <property type="match status" value="1"/>
</dbReference>
<evidence type="ECO:0000256" key="2">
    <source>
        <dbReference type="ARBA" id="ARBA00006154"/>
    </source>
</evidence>
<evidence type="ECO:0000256" key="3">
    <source>
        <dbReference type="ARBA" id="ARBA00012974"/>
    </source>
</evidence>
<gene>
    <name evidence="9" type="ORF">A1332_06860</name>
</gene>
<dbReference type="PROSITE" id="PS50991">
    <property type="entry name" value="PYR_CT"/>
    <property type="match status" value="1"/>
</dbReference>
<comment type="similarity">
    <text evidence="2 7">Belongs to the alpha-IPM synthase/homocitrate synthase family.</text>
</comment>
<comment type="catalytic activity">
    <reaction evidence="6 7">
        <text>acetyl-CoA + 2-oxoglutarate + H2O = (2R)-homocitrate + CoA + H(+)</text>
        <dbReference type="Rhea" id="RHEA:12929"/>
        <dbReference type="ChEBI" id="CHEBI:15377"/>
        <dbReference type="ChEBI" id="CHEBI:15378"/>
        <dbReference type="ChEBI" id="CHEBI:16810"/>
        <dbReference type="ChEBI" id="CHEBI:57287"/>
        <dbReference type="ChEBI" id="CHEBI:57288"/>
        <dbReference type="ChEBI" id="CHEBI:58884"/>
        <dbReference type="EC" id="2.3.3.14"/>
    </reaction>
</comment>
<dbReference type="EMBL" id="LUUG01000044">
    <property type="protein sequence ID" value="OAI08489.1"/>
    <property type="molecule type" value="Genomic_DNA"/>
</dbReference>
<dbReference type="PROSITE" id="PS00816">
    <property type="entry name" value="AIPM_HOMOCIT_SYNTH_2"/>
    <property type="match status" value="1"/>
</dbReference>
<name>A0A177MUD3_METMH</name>
<comment type="function">
    <text evidence="1 7">This protein is a Fe-Mo-cofactor biosynthetic component.</text>
</comment>
<dbReference type="InterPro" id="IPR013477">
    <property type="entry name" value="NifV/FrbC"/>
</dbReference>
<accession>A0A177MUD3</accession>
<dbReference type="AlphaFoldDB" id="A0A177MUD3"/>
<evidence type="ECO:0000256" key="6">
    <source>
        <dbReference type="ARBA" id="ARBA00048019"/>
    </source>
</evidence>
<dbReference type="GO" id="GO:0019752">
    <property type="term" value="P:carboxylic acid metabolic process"/>
    <property type="evidence" value="ECO:0007669"/>
    <property type="project" value="UniProtKB-UniRule"/>
</dbReference>
<dbReference type="GO" id="GO:0009399">
    <property type="term" value="P:nitrogen fixation"/>
    <property type="evidence" value="ECO:0007669"/>
    <property type="project" value="UniProtKB-UniRule"/>
</dbReference>
<evidence type="ECO:0000256" key="7">
    <source>
        <dbReference type="RuleBase" id="RU367143"/>
    </source>
</evidence>
<dbReference type="Proteomes" id="UP000078090">
    <property type="component" value="Unassembled WGS sequence"/>
</dbReference>
<dbReference type="InterPro" id="IPR000891">
    <property type="entry name" value="PYR_CT"/>
</dbReference>
<dbReference type="RefSeq" id="WP_064006983.1">
    <property type="nucleotide sequence ID" value="NZ_LUUG01000044.1"/>
</dbReference>
<keyword evidence="5 7" id="KW-0808">Transferase</keyword>
<evidence type="ECO:0000313" key="10">
    <source>
        <dbReference type="Proteomes" id="UP000078090"/>
    </source>
</evidence>
<dbReference type="SUPFAM" id="SSF51569">
    <property type="entry name" value="Aldolase"/>
    <property type="match status" value="1"/>
</dbReference>
<evidence type="ECO:0000256" key="5">
    <source>
        <dbReference type="ARBA" id="ARBA00022679"/>
    </source>
</evidence>